<dbReference type="OrthoDB" id="3773711at2"/>
<sequence>MSWEAQRQRTRTIGRVLDDVHRSGSSRIPANWREPITCIFGSEGTFLVTLLYRWFNEFVQRVDETVRHGCEDSERAAYMVRTQLAAERPALHRVLTAHAEHPALRAARADCAIRLSSGVRLALDGPPAATATAA</sequence>
<dbReference type="AlphaFoldDB" id="A0A238ZTJ9"/>
<evidence type="ECO:0000313" key="2">
    <source>
        <dbReference type="Proteomes" id="UP000198348"/>
    </source>
</evidence>
<proteinExistence type="predicted"/>
<evidence type="ECO:0000313" key="1">
    <source>
        <dbReference type="EMBL" id="SNR86074.1"/>
    </source>
</evidence>
<dbReference type="EMBL" id="FZNW01000024">
    <property type="protein sequence ID" value="SNR86074.1"/>
    <property type="molecule type" value="Genomic_DNA"/>
</dbReference>
<dbReference type="Proteomes" id="UP000198348">
    <property type="component" value="Unassembled WGS sequence"/>
</dbReference>
<organism evidence="1 2">
    <name type="scientific">Haloechinothrix alba</name>
    <dbReference type="NCBI Taxonomy" id="664784"/>
    <lineage>
        <taxon>Bacteria</taxon>
        <taxon>Bacillati</taxon>
        <taxon>Actinomycetota</taxon>
        <taxon>Actinomycetes</taxon>
        <taxon>Pseudonocardiales</taxon>
        <taxon>Pseudonocardiaceae</taxon>
        <taxon>Haloechinothrix</taxon>
    </lineage>
</organism>
<reference evidence="1 2" key="1">
    <citation type="submission" date="2017-06" db="EMBL/GenBank/DDBJ databases">
        <authorList>
            <person name="Kim H.J."/>
            <person name="Triplett B.A."/>
        </authorList>
    </citation>
    <scope>NUCLEOTIDE SEQUENCE [LARGE SCALE GENOMIC DNA]</scope>
    <source>
        <strain evidence="1 2">DSM 45207</strain>
    </source>
</reference>
<protein>
    <submittedName>
        <fullName evidence="1">Uncharacterized protein</fullName>
    </submittedName>
</protein>
<accession>A0A238ZTJ9</accession>
<gene>
    <name evidence="1" type="ORF">SAMN06265360_12438</name>
</gene>
<keyword evidence="2" id="KW-1185">Reference proteome</keyword>
<dbReference type="RefSeq" id="WP_089303123.1">
    <property type="nucleotide sequence ID" value="NZ_FZNW01000024.1"/>
</dbReference>
<name>A0A238ZTJ9_9PSEU</name>